<dbReference type="GO" id="GO:0008658">
    <property type="term" value="F:penicillin binding"/>
    <property type="evidence" value="ECO:0007669"/>
    <property type="project" value="InterPro"/>
</dbReference>
<dbReference type="InterPro" id="IPR050515">
    <property type="entry name" value="Beta-lactam/transpept"/>
</dbReference>
<keyword evidence="3" id="KW-0812">Transmembrane</keyword>
<dbReference type="SUPFAM" id="SSF56519">
    <property type="entry name" value="Penicillin binding protein dimerisation domain"/>
    <property type="match status" value="1"/>
</dbReference>
<organism evidence="6 7">
    <name type="scientific">Candidatus Falkowbacteria bacterium RIFOXYC2_FULL_48_21</name>
    <dbReference type="NCBI Taxonomy" id="1798005"/>
    <lineage>
        <taxon>Bacteria</taxon>
        <taxon>Candidatus Falkowiibacteriota</taxon>
    </lineage>
</organism>
<comment type="subcellular location">
    <subcellularLocation>
        <location evidence="1">Membrane</location>
    </subcellularLocation>
</comment>
<dbReference type="Gene3D" id="3.90.1310.10">
    <property type="entry name" value="Penicillin-binding protein 2a (Domain 2)"/>
    <property type="match status" value="1"/>
</dbReference>
<dbReference type="Pfam" id="PF03717">
    <property type="entry name" value="PBP_dimer"/>
    <property type="match status" value="1"/>
</dbReference>
<evidence type="ECO:0000313" key="6">
    <source>
        <dbReference type="EMBL" id="OGF35165.1"/>
    </source>
</evidence>
<dbReference type="InterPro" id="IPR001460">
    <property type="entry name" value="PCN-bd_Tpept"/>
</dbReference>
<feature type="domain" description="Penicillin-binding protein transpeptidase" evidence="4">
    <location>
        <begin position="305"/>
        <end position="612"/>
    </location>
</feature>
<dbReference type="Pfam" id="PF00905">
    <property type="entry name" value="Transpeptidase"/>
    <property type="match status" value="1"/>
</dbReference>
<evidence type="ECO:0000313" key="7">
    <source>
        <dbReference type="Proteomes" id="UP000178656"/>
    </source>
</evidence>
<reference evidence="6 7" key="1">
    <citation type="journal article" date="2016" name="Nat. Commun.">
        <title>Thousands of microbial genomes shed light on interconnected biogeochemical processes in an aquifer system.</title>
        <authorList>
            <person name="Anantharaman K."/>
            <person name="Brown C.T."/>
            <person name="Hug L.A."/>
            <person name="Sharon I."/>
            <person name="Castelle C.J."/>
            <person name="Probst A.J."/>
            <person name="Thomas B.C."/>
            <person name="Singh A."/>
            <person name="Wilkins M.J."/>
            <person name="Karaoz U."/>
            <person name="Brodie E.L."/>
            <person name="Williams K.H."/>
            <person name="Hubbard S.S."/>
            <person name="Banfield J.F."/>
        </authorList>
    </citation>
    <scope>NUCLEOTIDE SEQUENCE [LARGE SCALE GENOMIC DNA]</scope>
</reference>
<dbReference type="PANTHER" id="PTHR30627">
    <property type="entry name" value="PEPTIDOGLYCAN D,D-TRANSPEPTIDASE"/>
    <property type="match status" value="1"/>
</dbReference>
<evidence type="ECO:0000256" key="3">
    <source>
        <dbReference type="SAM" id="Phobius"/>
    </source>
</evidence>
<dbReference type="GO" id="GO:0071555">
    <property type="term" value="P:cell wall organization"/>
    <property type="evidence" value="ECO:0007669"/>
    <property type="project" value="TreeGrafter"/>
</dbReference>
<dbReference type="GO" id="GO:0005886">
    <property type="term" value="C:plasma membrane"/>
    <property type="evidence" value="ECO:0007669"/>
    <property type="project" value="TreeGrafter"/>
</dbReference>
<dbReference type="InterPro" id="IPR005311">
    <property type="entry name" value="PBP_dimer"/>
</dbReference>
<sequence>MTLLVKNTRMVKYESYGQGGAAKRDYRSGVIILFFICLAVMIIARLFKLQVLDYQYYLSLASDQHEIFKQLYPVRGEIYLNDREGQIVKDGHRYYPVALNKTLYLLYALPRDIKDPDAVLQALKEVFRLEPIKSDKPVTAEKSGVSVSTVLIDEDPQGVIDGWNLKLRKKDDPYEPLKHLVGEKEIRQIEAYNLEGVGWSKEIARFYPEKSIGSQLLGFVGKQAEKNILKGYYGVEGCYDKELAGEAGFLHSETDTLGRWIALAGKDFRPAEDGQSFVLTIDKSIQYFACNELNKTVKEFSAESGSLIAMDPATGSILAMCNAPDFDPNEYNKIKDMNLFRNLSIADNYEPGSVYKPITMAMALNAGVVDPFSGYNDTGQVVFGKHTIRNSDLKAHGWQTMTNVLEFSLNTGAVYVARKVGIDDFKRYSQEFGFGKQTGIDLCSESEGSLKSLDEKGEIYLATASFGQGITTTPIQLLRAYGAIVNDGKLMQPYVIDSVLDADGKVVKKNEPRIVSQVISPESAKLLSSMLVSVVQNGHTKKAQIPGYLVGGKTGTAEIYDPVNGGYLHDINIHTFIGFAPFYKPRFVIISKIDKPKNAQYAESTAAPLFVKVGKFILDYYGVPPEVK</sequence>
<keyword evidence="3" id="KW-1133">Transmembrane helix</keyword>
<dbReference type="AlphaFoldDB" id="A0A1F5T8B0"/>
<dbReference type="Gene3D" id="3.40.710.10">
    <property type="entry name" value="DD-peptidase/beta-lactamase superfamily"/>
    <property type="match status" value="1"/>
</dbReference>
<proteinExistence type="predicted"/>
<dbReference type="Gene3D" id="3.30.450.330">
    <property type="match status" value="1"/>
</dbReference>
<name>A0A1F5T8B0_9BACT</name>
<gene>
    <name evidence="6" type="ORF">A2482_00540</name>
</gene>
<accession>A0A1F5T8B0</accession>
<keyword evidence="2 3" id="KW-0472">Membrane</keyword>
<dbReference type="InterPro" id="IPR036138">
    <property type="entry name" value="PBP_dimer_sf"/>
</dbReference>
<dbReference type="InterPro" id="IPR012338">
    <property type="entry name" value="Beta-lactam/transpept-like"/>
</dbReference>
<dbReference type="PANTHER" id="PTHR30627:SF1">
    <property type="entry name" value="PEPTIDOGLYCAN D,D-TRANSPEPTIDASE FTSI"/>
    <property type="match status" value="1"/>
</dbReference>
<evidence type="ECO:0000256" key="2">
    <source>
        <dbReference type="ARBA" id="ARBA00023136"/>
    </source>
</evidence>
<feature type="transmembrane region" description="Helical" evidence="3">
    <location>
        <begin position="30"/>
        <end position="47"/>
    </location>
</feature>
<evidence type="ECO:0008006" key="8">
    <source>
        <dbReference type="Google" id="ProtNLM"/>
    </source>
</evidence>
<dbReference type="SUPFAM" id="SSF56601">
    <property type="entry name" value="beta-lactamase/transpeptidase-like"/>
    <property type="match status" value="1"/>
</dbReference>
<evidence type="ECO:0000256" key="1">
    <source>
        <dbReference type="ARBA" id="ARBA00004370"/>
    </source>
</evidence>
<dbReference type="EMBL" id="MFGM01000055">
    <property type="protein sequence ID" value="OGF35165.1"/>
    <property type="molecule type" value="Genomic_DNA"/>
</dbReference>
<dbReference type="Proteomes" id="UP000178656">
    <property type="component" value="Unassembled WGS sequence"/>
</dbReference>
<comment type="caution">
    <text evidence="6">The sequence shown here is derived from an EMBL/GenBank/DDBJ whole genome shotgun (WGS) entry which is preliminary data.</text>
</comment>
<feature type="domain" description="Penicillin-binding protein dimerisation" evidence="5">
    <location>
        <begin position="73"/>
        <end position="261"/>
    </location>
</feature>
<evidence type="ECO:0000259" key="5">
    <source>
        <dbReference type="Pfam" id="PF03717"/>
    </source>
</evidence>
<evidence type="ECO:0000259" key="4">
    <source>
        <dbReference type="Pfam" id="PF00905"/>
    </source>
</evidence>
<protein>
    <recommendedName>
        <fullName evidence="8">Penicillin-binding protein transpeptidase domain-containing protein</fullName>
    </recommendedName>
</protein>